<feature type="region of interest" description="Disordered" evidence="1">
    <location>
        <begin position="1"/>
        <end position="85"/>
    </location>
</feature>
<dbReference type="GO" id="GO:0006334">
    <property type="term" value="P:nucleosome assembly"/>
    <property type="evidence" value="ECO:0007669"/>
    <property type="project" value="InterPro"/>
</dbReference>
<dbReference type="AlphaFoldDB" id="A0A1A9ZZ35"/>
<dbReference type="SUPFAM" id="SSF46785">
    <property type="entry name" value="Winged helix' DNA-binding domain"/>
    <property type="match status" value="1"/>
</dbReference>
<evidence type="ECO:0000313" key="4">
    <source>
        <dbReference type="Proteomes" id="UP000092445"/>
    </source>
</evidence>
<dbReference type="Pfam" id="PF00538">
    <property type="entry name" value="Linker_histone"/>
    <property type="match status" value="1"/>
</dbReference>
<sequence>MKTSDFNGLGKENNEDDSGSSIYGLEEEDEEEDAHVDPLLNRSNKSIEDPEIITDEKPSTSGSSVDGKRKPLLEKNVKKSKPKRQYDMQELVDRAILKLKEKDGSSVPAIKKAIMVEYPEMNEKRLLTQIKYYIKNAVQEGRIEKIKMSFKLSKTAAANERKKISATKRVEKVKKAGEDKVQAKVPKPVLTAEAKKKTKDGKALQPQEIVPIKIIRAEAIIKPKNSPANPSLKVKTANILPNANPEPDPKKSKLDIDKTENKTKKRTARKLPRKSVNPLLKQTASRSKTAKKKVSKDGEPLKAPNQQDPTDINKEATSGKPKPNVRKIKSKGKKM</sequence>
<reference evidence="4" key="1">
    <citation type="submission" date="2014-03" db="EMBL/GenBank/DDBJ databases">
        <authorList>
            <person name="Aksoy S."/>
            <person name="Warren W."/>
            <person name="Wilson R.K."/>
        </authorList>
    </citation>
    <scope>NUCLEOTIDE SEQUENCE [LARGE SCALE GENOMIC DNA]</scope>
    <source>
        <strain evidence="4">IAEA</strain>
    </source>
</reference>
<dbReference type="EnsemblMetazoa" id="GPAI029413-RA">
    <property type="protein sequence ID" value="GPAI029413-PA"/>
    <property type="gene ID" value="GPAI029413"/>
</dbReference>
<dbReference type="PROSITE" id="PS51504">
    <property type="entry name" value="H15"/>
    <property type="match status" value="1"/>
</dbReference>
<feature type="compositionally biased region" description="Basic and acidic residues" evidence="1">
    <location>
        <begin position="66"/>
        <end position="77"/>
    </location>
</feature>
<keyword evidence="4" id="KW-1185">Reference proteome</keyword>
<name>A0A1A9ZZ35_GLOPL</name>
<accession>A0A1A9ZZ35</accession>
<evidence type="ECO:0000256" key="1">
    <source>
        <dbReference type="SAM" id="MobiDB-lite"/>
    </source>
</evidence>
<proteinExistence type="predicted"/>
<reference evidence="3" key="2">
    <citation type="submission" date="2020-05" db="UniProtKB">
        <authorList>
            <consortium name="EnsemblMetazoa"/>
        </authorList>
    </citation>
    <scope>IDENTIFICATION</scope>
    <source>
        <strain evidence="3">IAEA</strain>
    </source>
</reference>
<protein>
    <recommendedName>
        <fullName evidence="2">H15 domain-containing protein</fullName>
    </recommendedName>
</protein>
<feature type="domain" description="H15" evidence="2">
    <location>
        <begin position="81"/>
        <end position="154"/>
    </location>
</feature>
<dbReference type="VEuPathDB" id="VectorBase:GPAI029413"/>
<dbReference type="GO" id="GO:0000786">
    <property type="term" value="C:nucleosome"/>
    <property type="evidence" value="ECO:0007669"/>
    <property type="project" value="InterPro"/>
</dbReference>
<feature type="compositionally biased region" description="Basic and acidic residues" evidence="1">
    <location>
        <begin position="247"/>
        <end position="262"/>
    </location>
</feature>
<organism evidence="3 4">
    <name type="scientific">Glossina pallidipes</name>
    <name type="common">Tsetse fly</name>
    <dbReference type="NCBI Taxonomy" id="7398"/>
    <lineage>
        <taxon>Eukaryota</taxon>
        <taxon>Metazoa</taxon>
        <taxon>Ecdysozoa</taxon>
        <taxon>Arthropoda</taxon>
        <taxon>Hexapoda</taxon>
        <taxon>Insecta</taxon>
        <taxon>Pterygota</taxon>
        <taxon>Neoptera</taxon>
        <taxon>Endopterygota</taxon>
        <taxon>Diptera</taxon>
        <taxon>Brachycera</taxon>
        <taxon>Muscomorpha</taxon>
        <taxon>Hippoboscoidea</taxon>
        <taxon>Glossinidae</taxon>
        <taxon>Glossina</taxon>
    </lineage>
</organism>
<evidence type="ECO:0000313" key="3">
    <source>
        <dbReference type="EnsemblMetazoa" id="GPAI029413-PA"/>
    </source>
</evidence>
<feature type="compositionally biased region" description="Basic residues" evidence="1">
    <location>
        <begin position="263"/>
        <end position="273"/>
    </location>
</feature>
<feature type="compositionally biased region" description="Acidic residues" evidence="1">
    <location>
        <begin position="25"/>
        <end position="34"/>
    </location>
</feature>
<dbReference type="Proteomes" id="UP000092445">
    <property type="component" value="Unassembled WGS sequence"/>
</dbReference>
<dbReference type="GO" id="GO:0003677">
    <property type="term" value="F:DNA binding"/>
    <property type="evidence" value="ECO:0007669"/>
    <property type="project" value="InterPro"/>
</dbReference>
<feature type="region of interest" description="Disordered" evidence="1">
    <location>
        <begin position="224"/>
        <end position="335"/>
    </location>
</feature>
<dbReference type="InterPro" id="IPR005818">
    <property type="entry name" value="Histone_H1/H5_H15"/>
</dbReference>
<feature type="compositionally biased region" description="Basic residues" evidence="1">
    <location>
        <begin position="323"/>
        <end position="335"/>
    </location>
</feature>
<evidence type="ECO:0000259" key="2">
    <source>
        <dbReference type="PROSITE" id="PS51504"/>
    </source>
</evidence>
<dbReference type="Gene3D" id="1.10.10.10">
    <property type="entry name" value="Winged helix-like DNA-binding domain superfamily/Winged helix DNA-binding domain"/>
    <property type="match status" value="1"/>
</dbReference>
<dbReference type="InterPro" id="IPR036390">
    <property type="entry name" value="WH_DNA-bd_sf"/>
</dbReference>
<dbReference type="InterPro" id="IPR036388">
    <property type="entry name" value="WH-like_DNA-bd_sf"/>
</dbReference>
<dbReference type="SMART" id="SM00526">
    <property type="entry name" value="H15"/>
    <property type="match status" value="1"/>
</dbReference>